<dbReference type="OrthoDB" id="7055653at2"/>
<dbReference type="InterPro" id="IPR002641">
    <property type="entry name" value="PNPLA_dom"/>
</dbReference>
<gene>
    <name evidence="6" type="ORF">CK501_08055</name>
</gene>
<dbReference type="Pfam" id="PF01734">
    <property type="entry name" value="Patatin"/>
    <property type="match status" value="1"/>
</dbReference>
<protein>
    <submittedName>
        <fullName evidence="6">Phospholipase</fullName>
    </submittedName>
</protein>
<dbReference type="Pfam" id="PF11815">
    <property type="entry name" value="DUF3336"/>
    <property type="match status" value="1"/>
</dbReference>
<dbReference type="InterPro" id="IPR016035">
    <property type="entry name" value="Acyl_Trfase/lysoPLipase"/>
</dbReference>
<feature type="short sequence motif" description="GXSXG" evidence="4">
    <location>
        <begin position="179"/>
        <end position="183"/>
    </location>
</feature>
<evidence type="ECO:0000256" key="2">
    <source>
        <dbReference type="ARBA" id="ARBA00022963"/>
    </source>
</evidence>
<dbReference type="GO" id="GO:0004806">
    <property type="term" value="F:triacylglycerol lipase activity"/>
    <property type="evidence" value="ECO:0007669"/>
    <property type="project" value="InterPro"/>
</dbReference>
<feature type="active site" description="Proton acceptor" evidence="4">
    <location>
        <position position="325"/>
    </location>
</feature>
<proteinExistence type="predicted"/>
<comment type="caution">
    <text evidence="6">The sequence shown here is derived from an EMBL/GenBank/DDBJ whole genome shotgun (WGS) entry which is preliminary data.</text>
</comment>
<keyword evidence="2 4" id="KW-0442">Lipid degradation</keyword>
<dbReference type="AlphaFoldDB" id="A0A2A2F467"/>
<evidence type="ECO:0000313" key="7">
    <source>
        <dbReference type="Proteomes" id="UP000218896"/>
    </source>
</evidence>
<keyword evidence="3 4" id="KW-0443">Lipid metabolism</keyword>
<dbReference type="InterPro" id="IPR050301">
    <property type="entry name" value="NTE"/>
</dbReference>
<dbReference type="Proteomes" id="UP000218896">
    <property type="component" value="Unassembled WGS sequence"/>
</dbReference>
<sequence length="483" mass="54351">MPRTSTHHRHLQKQLARAETYDQWFAAAEALDEAEGLLDWREGPGSDLLHEKLIREHLYAMRVHREKGDVAALNRVLQESLYRHLGELSNPELYTVARTGTTKLATEFLDEVENAMNFICDHPMPGVSEAHKLQLFQEAERVFGRPALLLSGGAAFGIYHIGVARALWEQGLLPEVIAGSSMGAIVAGGVCSRNDQELERLFYEPGYIHLEAFRWLDPGQIWRHRHLMDPQQLLHHIRSNVGDMSFREAAEHSGRTLNISVSPTRTRQKPRLLNALAAPDVLVSSAVLASCAVPGIYPPVTLRAREPNGERGAEKPYMGTERWIDGSVHGDLPLMRMARLNNVNRTIVSQANPHVLPFINHHESSGARASLKQATTSVLKAQVSTSLQVSRNVWSRSLLRPLLDQAHSVATQPYLGDINIQFPAHPGLYRKVLSNPDERDLAMYIRMGERATWPRIPMIRDQTRISRIFTDCIARLQAKLQQQ</sequence>
<comment type="caution">
    <text evidence="4">Lacks conserved residue(s) required for the propagation of feature annotation.</text>
</comment>
<evidence type="ECO:0000256" key="1">
    <source>
        <dbReference type="ARBA" id="ARBA00022801"/>
    </source>
</evidence>
<accession>A0A2A2F467</accession>
<dbReference type="SUPFAM" id="SSF52151">
    <property type="entry name" value="FabD/lysophospholipase-like"/>
    <property type="match status" value="1"/>
</dbReference>
<evidence type="ECO:0000256" key="4">
    <source>
        <dbReference type="PROSITE-ProRule" id="PRU01161"/>
    </source>
</evidence>
<name>A0A2A2F467_9GAMM</name>
<reference evidence="6 7" key="1">
    <citation type="submission" date="2017-08" db="EMBL/GenBank/DDBJ databases">
        <title>Halovibrio sewagensis sp. nov., isolated from wastewater of high salinity.</title>
        <authorList>
            <person name="Dong X."/>
            <person name="Zhang G."/>
        </authorList>
    </citation>
    <scope>NUCLEOTIDE SEQUENCE [LARGE SCALE GENOMIC DNA]</scope>
    <source>
        <strain evidence="6 7">YL5-2</strain>
    </source>
</reference>
<evidence type="ECO:0000259" key="5">
    <source>
        <dbReference type="PROSITE" id="PS51635"/>
    </source>
</evidence>
<keyword evidence="7" id="KW-1185">Reference proteome</keyword>
<evidence type="ECO:0000313" key="6">
    <source>
        <dbReference type="EMBL" id="PAU80391.1"/>
    </source>
</evidence>
<dbReference type="Gene3D" id="3.40.1090.10">
    <property type="entry name" value="Cytosolic phospholipase A2 catalytic domain"/>
    <property type="match status" value="2"/>
</dbReference>
<dbReference type="PROSITE" id="PS51635">
    <property type="entry name" value="PNPLA"/>
    <property type="match status" value="1"/>
</dbReference>
<organism evidence="6 7">
    <name type="scientific">Halovibrio salipaludis</name>
    <dbReference type="NCBI Taxonomy" id="2032626"/>
    <lineage>
        <taxon>Bacteria</taxon>
        <taxon>Pseudomonadati</taxon>
        <taxon>Pseudomonadota</taxon>
        <taxon>Gammaproteobacteria</taxon>
        <taxon>Oceanospirillales</taxon>
        <taxon>Halomonadaceae</taxon>
        <taxon>Halovibrio</taxon>
    </lineage>
</organism>
<feature type="active site" description="Nucleophile" evidence="4">
    <location>
        <position position="181"/>
    </location>
</feature>
<keyword evidence="1 4" id="KW-0378">Hydrolase</keyword>
<feature type="domain" description="PNPLA" evidence="5">
    <location>
        <begin position="148"/>
        <end position="338"/>
    </location>
</feature>
<dbReference type="GO" id="GO:0016042">
    <property type="term" value="P:lipid catabolic process"/>
    <property type="evidence" value="ECO:0007669"/>
    <property type="project" value="UniProtKB-UniRule"/>
</dbReference>
<dbReference type="PANTHER" id="PTHR14226">
    <property type="entry name" value="NEUROPATHY TARGET ESTERASE/SWISS CHEESE D.MELANOGASTER"/>
    <property type="match status" value="1"/>
</dbReference>
<dbReference type="EMBL" id="NSKD01000003">
    <property type="protein sequence ID" value="PAU80391.1"/>
    <property type="molecule type" value="Genomic_DNA"/>
</dbReference>
<evidence type="ECO:0000256" key="3">
    <source>
        <dbReference type="ARBA" id="ARBA00023098"/>
    </source>
</evidence>
<dbReference type="RefSeq" id="WP_095617234.1">
    <property type="nucleotide sequence ID" value="NZ_NSKD01000003.1"/>
</dbReference>
<dbReference type="InterPro" id="IPR021771">
    <property type="entry name" value="Triacylglycerol_lipase_N"/>
</dbReference>
<dbReference type="PANTHER" id="PTHR14226:SF10">
    <property type="entry name" value="TRIACYLGLYCEROL LIPASE 4-RELATED"/>
    <property type="match status" value="1"/>
</dbReference>